<feature type="region of interest" description="Disordered" evidence="1">
    <location>
        <begin position="58"/>
        <end position="89"/>
    </location>
</feature>
<proteinExistence type="predicted"/>
<evidence type="ECO:0000313" key="2">
    <source>
        <dbReference type="EnsemblPlants" id="Bo2g147790.1"/>
    </source>
</evidence>
<accession>A0A0D3AWI8</accession>
<dbReference type="HOGENOM" id="CLU_2174498_0_0_1"/>
<dbReference type="STRING" id="109376.A0A0D3AWI8"/>
<dbReference type="Proteomes" id="UP000032141">
    <property type="component" value="Chromosome C2"/>
</dbReference>
<dbReference type="Gramene" id="Bo2g147790.1">
    <property type="protein sequence ID" value="Bo2g147790.1"/>
    <property type="gene ID" value="Bo2g147790"/>
</dbReference>
<dbReference type="AlphaFoldDB" id="A0A0D3AWI8"/>
<protein>
    <submittedName>
        <fullName evidence="2">Uncharacterized protein</fullName>
    </submittedName>
</protein>
<sequence length="110" mass="12359">MDTMIRAASFLFPEDSLINYGVTHTATLVRGLNFTRLRLHGRIEGNVNKLCAQLEKSTPMKVESGNSNKKKRRSDYDSPHAAPVRRRYIDLNDDIDGGEDRIGGVQEKAL</sequence>
<dbReference type="EnsemblPlants" id="Bo2g147790.1">
    <property type="protein sequence ID" value="Bo2g147790.1"/>
    <property type="gene ID" value="Bo2g147790"/>
</dbReference>
<evidence type="ECO:0000256" key="1">
    <source>
        <dbReference type="SAM" id="MobiDB-lite"/>
    </source>
</evidence>
<keyword evidence="3" id="KW-1185">Reference proteome</keyword>
<evidence type="ECO:0000313" key="3">
    <source>
        <dbReference type="Proteomes" id="UP000032141"/>
    </source>
</evidence>
<reference evidence="2" key="2">
    <citation type="submission" date="2015-03" db="UniProtKB">
        <authorList>
            <consortium name="EnsemblPlants"/>
        </authorList>
    </citation>
    <scope>IDENTIFICATION</scope>
</reference>
<organism evidence="2 3">
    <name type="scientific">Brassica oleracea var. oleracea</name>
    <dbReference type="NCBI Taxonomy" id="109376"/>
    <lineage>
        <taxon>Eukaryota</taxon>
        <taxon>Viridiplantae</taxon>
        <taxon>Streptophyta</taxon>
        <taxon>Embryophyta</taxon>
        <taxon>Tracheophyta</taxon>
        <taxon>Spermatophyta</taxon>
        <taxon>Magnoliopsida</taxon>
        <taxon>eudicotyledons</taxon>
        <taxon>Gunneridae</taxon>
        <taxon>Pentapetalae</taxon>
        <taxon>rosids</taxon>
        <taxon>malvids</taxon>
        <taxon>Brassicales</taxon>
        <taxon>Brassicaceae</taxon>
        <taxon>Brassiceae</taxon>
        <taxon>Brassica</taxon>
    </lineage>
</organism>
<reference evidence="2 3" key="1">
    <citation type="journal article" date="2014" name="Genome Biol.">
        <title>Transcriptome and methylome profiling reveals relics of genome dominance in the mesopolyploid Brassica oleracea.</title>
        <authorList>
            <person name="Parkin I.A."/>
            <person name="Koh C."/>
            <person name="Tang H."/>
            <person name="Robinson S.J."/>
            <person name="Kagale S."/>
            <person name="Clarke W.E."/>
            <person name="Town C.D."/>
            <person name="Nixon J."/>
            <person name="Krishnakumar V."/>
            <person name="Bidwell S.L."/>
            <person name="Denoeud F."/>
            <person name="Belcram H."/>
            <person name="Links M.G."/>
            <person name="Just J."/>
            <person name="Clarke C."/>
            <person name="Bender T."/>
            <person name="Huebert T."/>
            <person name="Mason A.S."/>
            <person name="Pires J.C."/>
            <person name="Barker G."/>
            <person name="Moore J."/>
            <person name="Walley P.G."/>
            <person name="Manoli S."/>
            <person name="Batley J."/>
            <person name="Edwards D."/>
            <person name="Nelson M.N."/>
            <person name="Wang X."/>
            <person name="Paterson A.H."/>
            <person name="King G."/>
            <person name="Bancroft I."/>
            <person name="Chalhoub B."/>
            <person name="Sharpe A.G."/>
        </authorList>
    </citation>
    <scope>NUCLEOTIDE SEQUENCE</scope>
    <source>
        <strain evidence="2 3">cv. TO1000</strain>
    </source>
</reference>
<name>A0A0D3AWI8_BRAOL</name>